<evidence type="ECO:0000313" key="2">
    <source>
        <dbReference type="Proteomes" id="UP001055879"/>
    </source>
</evidence>
<sequence length="98" mass="10851">MARQCLGHSRRVQSRGRYRDLGVLRDSAKGTVARHNREVCTESLRCGATVTMRQCHGYCRRALSPTGSGSLETLLSQFLQHIFTKPDIGSSDATAKKD</sequence>
<proteinExistence type="predicted"/>
<dbReference type="EMBL" id="CM042064">
    <property type="protein sequence ID" value="KAI3664873.1"/>
    <property type="molecule type" value="Genomic_DNA"/>
</dbReference>
<name>A0ACB8XD24_ARCLA</name>
<protein>
    <submittedName>
        <fullName evidence="1">Uncharacterized protein</fullName>
    </submittedName>
</protein>
<organism evidence="1 2">
    <name type="scientific">Arctium lappa</name>
    <name type="common">Greater burdock</name>
    <name type="synonym">Lappa major</name>
    <dbReference type="NCBI Taxonomy" id="4217"/>
    <lineage>
        <taxon>Eukaryota</taxon>
        <taxon>Viridiplantae</taxon>
        <taxon>Streptophyta</taxon>
        <taxon>Embryophyta</taxon>
        <taxon>Tracheophyta</taxon>
        <taxon>Spermatophyta</taxon>
        <taxon>Magnoliopsida</taxon>
        <taxon>eudicotyledons</taxon>
        <taxon>Gunneridae</taxon>
        <taxon>Pentapetalae</taxon>
        <taxon>asterids</taxon>
        <taxon>campanulids</taxon>
        <taxon>Asterales</taxon>
        <taxon>Asteraceae</taxon>
        <taxon>Carduoideae</taxon>
        <taxon>Cardueae</taxon>
        <taxon>Arctiinae</taxon>
        <taxon>Arctium</taxon>
    </lineage>
</organism>
<keyword evidence="2" id="KW-1185">Reference proteome</keyword>
<reference evidence="2" key="1">
    <citation type="journal article" date="2022" name="Mol. Ecol. Resour.">
        <title>The genomes of chicory, endive, great burdock and yacon provide insights into Asteraceae palaeo-polyploidization history and plant inulin production.</title>
        <authorList>
            <person name="Fan W."/>
            <person name="Wang S."/>
            <person name="Wang H."/>
            <person name="Wang A."/>
            <person name="Jiang F."/>
            <person name="Liu H."/>
            <person name="Zhao H."/>
            <person name="Xu D."/>
            <person name="Zhang Y."/>
        </authorList>
    </citation>
    <scope>NUCLEOTIDE SEQUENCE [LARGE SCALE GENOMIC DNA]</scope>
    <source>
        <strain evidence="2">cv. Niubang</strain>
    </source>
</reference>
<accession>A0ACB8XD24</accession>
<comment type="caution">
    <text evidence="1">The sequence shown here is derived from an EMBL/GenBank/DDBJ whole genome shotgun (WGS) entry which is preliminary data.</text>
</comment>
<reference evidence="1 2" key="2">
    <citation type="journal article" date="2022" name="Mol. Ecol. Resour.">
        <title>The genomes of chicory, endive, great burdock and yacon provide insights into Asteraceae paleo-polyploidization history and plant inulin production.</title>
        <authorList>
            <person name="Fan W."/>
            <person name="Wang S."/>
            <person name="Wang H."/>
            <person name="Wang A."/>
            <person name="Jiang F."/>
            <person name="Liu H."/>
            <person name="Zhao H."/>
            <person name="Xu D."/>
            <person name="Zhang Y."/>
        </authorList>
    </citation>
    <scope>NUCLEOTIDE SEQUENCE [LARGE SCALE GENOMIC DNA]</scope>
    <source>
        <strain evidence="2">cv. Niubang</strain>
    </source>
</reference>
<dbReference type="Proteomes" id="UP001055879">
    <property type="component" value="Linkage Group LG18"/>
</dbReference>
<evidence type="ECO:0000313" key="1">
    <source>
        <dbReference type="EMBL" id="KAI3664873.1"/>
    </source>
</evidence>
<gene>
    <name evidence="1" type="ORF">L6452_43484</name>
</gene>